<comment type="caution">
    <text evidence="2">The sequence shown here is derived from an EMBL/GenBank/DDBJ whole genome shotgun (WGS) entry which is preliminary data.</text>
</comment>
<keyword evidence="1" id="KW-1133">Transmembrane helix</keyword>
<name>A0AAN6RIG9_9PLEO</name>
<evidence type="ECO:0000256" key="1">
    <source>
        <dbReference type="SAM" id="Phobius"/>
    </source>
</evidence>
<keyword evidence="1" id="KW-0812">Transmembrane</keyword>
<accession>A0AAN6RIG9</accession>
<evidence type="ECO:0000313" key="2">
    <source>
        <dbReference type="EMBL" id="KAK3209930.1"/>
    </source>
</evidence>
<protein>
    <submittedName>
        <fullName evidence="2">Uncharacterized protein</fullName>
    </submittedName>
</protein>
<gene>
    <name evidence="2" type="ORF">GRF29_44g1091119</name>
</gene>
<feature type="transmembrane region" description="Helical" evidence="1">
    <location>
        <begin position="44"/>
        <end position="62"/>
    </location>
</feature>
<keyword evidence="1" id="KW-0472">Membrane</keyword>
<dbReference type="Proteomes" id="UP001280581">
    <property type="component" value="Unassembled WGS sequence"/>
</dbReference>
<sequence>MLSAPFFVQWYIDTIMAICIFTLLSGGDTHGDSLSILSQKMRVFVSKFTSTAAIGVAILTMTRHKHQDAAHQYIKHTFPCRKFNPKGIGGNRAGTRVLRMAEGHLPRDKYVTPALVQVPTGGYNCAVM</sequence>
<proteinExistence type="predicted"/>
<organism evidence="2 3">
    <name type="scientific">Pseudopithomyces chartarum</name>
    <dbReference type="NCBI Taxonomy" id="1892770"/>
    <lineage>
        <taxon>Eukaryota</taxon>
        <taxon>Fungi</taxon>
        <taxon>Dikarya</taxon>
        <taxon>Ascomycota</taxon>
        <taxon>Pezizomycotina</taxon>
        <taxon>Dothideomycetes</taxon>
        <taxon>Pleosporomycetidae</taxon>
        <taxon>Pleosporales</taxon>
        <taxon>Massarineae</taxon>
        <taxon>Didymosphaeriaceae</taxon>
        <taxon>Pseudopithomyces</taxon>
    </lineage>
</organism>
<dbReference type="AlphaFoldDB" id="A0AAN6RIG9"/>
<evidence type="ECO:0000313" key="3">
    <source>
        <dbReference type="Proteomes" id="UP001280581"/>
    </source>
</evidence>
<dbReference type="EMBL" id="WVTA01000005">
    <property type="protein sequence ID" value="KAK3209930.1"/>
    <property type="molecule type" value="Genomic_DNA"/>
</dbReference>
<feature type="transmembrane region" description="Helical" evidence="1">
    <location>
        <begin position="6"/>
        <end position="24"/>
    </location>
</feature>
<reference evidence="2 3" key="1">
    <citation type="submission" date="2021-02" db="EMBL/GenBank/DDBJ databases">
        <title>Genome assembly of Pseudopithomyces chartarum.</title>
        <authorList>
            <person name="Jauregui R."/>
            <person name="Singh J."/>
            <person name="Voisey C."/>
        </authorList>
    </citation>
    <scope>NUCLEOTIDE SEQUENCE [LARGE SCALE GENOMIC DNA]</scope>
    <source>
        <strain evidence="2 3">AGR01</strain>
    </source>
</reference>
<keyword evidence="3" id="KW-1185">Reference proteome</keyword>